<sequence length="297" mass="31652">MSTARLHGQEVSYRFGGEGPAIVLIHGITSSLRTWDGVFEALTERHTVLAPDMLGHGRSGKPRGDYSLGAYASGVRDLMALLGVASATMVGHSLGGGIAMQFAYQFPTRLDRLVLVDSGGLGAEVSPALRAAALPGAEFVVPLMFNAHTRAAGRAVGSVLSRVGLRATPEQHEVLAGLDSLSSPDAREAFLHTVRSVIAPSGQRVDARDRLYLSAAVPTLLVWGERDRIIPLHHGRRAHELMPESRLEVFPGAGHFPFRDDPGRFVDVLTQFVAATQPAALTEESVSRLVRDAGAEG</sequence>
<dbReference type="InterPro" id="IPR029058">
    <property type="entry name" value="AB_hydrolase_fold"/>
</dbReference>
<organism evidence="2 3">
    <name type="scientific">Paraconexibacter antarcticus</name>
    <dbReference type="NCBI Taxonomy" id="2949664"/>
    <lineage>
        <taxon>Bacteria</taxon>
        <taxon>Bacillati</taxon>
        <taxon>Actinomycetota</taxon>
        <taxon>Thermoleophilia</taxon>
        <taxon>Solirubrobacterales</taxon>
        <taxon>Paraconexibacteraceae</taxon>
        <taxon>Paraconexibacter</taxon>
    </lineage>
</organism>
<dbReference type="GO" id="GO:0016787">
    <property type="term" value="F:hydrolase activity"/>
    <property type="evidence" value="ECO:0007669"/>
    <property type="project" value="UniProtKB-KW"/>
</dbReference>
<keyword evidence="3" id="KW-1185">Reference proteome</keyword>
<dbReference type="EMBL" id="CP098502">
    <property type="protein sequence ID" value="UTI65189.1"/>
    <property type="molecule type" value="Genomic_DNA"/>
</dbReference>
<keyword evidence="2" id="KW-0378">Hydrolase</keyword>
<dbReference type="PRINTS" id="PR00111">
    <property type="entry name" value="ABHYDROLASE"/>
</dbReference>
<evidence type="ECO:0000313" key="3">
    <source>
        <dbReference type="Proteomes" id="UP001056035"/>
    </source>
</evidence>
<dbReference type="RefSeq" id="WP_254571876.1">
    <property type="nucleotide sequence ID" value="NZ_CP098502.1"/>
</dbReference>
<evidence type="ECO:0000313" key="2">
    <source>
        <dbReference type="EMBL" id="UTI65189.1"/>
    </source>
</evidence>
<name>A0ABY5DW85_9ACTN</name>
<dbReference type="SUPFAM" id="SSF53474">
    <property type="entry name" value="alpha/beta-Hydrolases"/>
    <property type="match status" value="1"/>
</dbReference>
<reference evidence="2 3" key="1">
    <citation type="submission" date="2022-06" db="EMBL/GenBank/DDBJ databases">
        <title>Paraconexibacter antarcticus.</title>
        <authorList>
            <person name="Kim C.S."/>
        </authorList>
    </citation>
    <scope>NUCLEOTIDE SEQUENCE [LARGE SCALE GENOMIC DNA]</scope>
    <source>
        <strain evidence="2 3">02-257</strain>
    </source>
</reference>
<proteinExistence type="predicted"/>
<evidence type="ECO:0000259" key="1">
    <source>
        <dbReference type="Pfam" id="PF00561"/>
    </source>
</evidence>
<dbReference type="Gene3D" id="3.40.50.1820">
    <property type="entry name" value="alpha/beta hydrolase"/>
    <property type="match status" value="1"/>
</dbReference>
<dbReference type="InterPro" id="IPR000073">
    <property type="entry name" value="AB_hydrolase_1"/>
</dbReference>
<gene>
    <name evidence="2" type="ORF">NBH00_03025</name>
</gene>
<dbReference type="PANTHER" id="PTHR43798:SF33">
    <property type="entry name" value="HYDROLASE, PUTATIVE (AFU_ORTHOLOGUE AFUA_2G14860)-RELATED"/>
    <property type="match status" value="1"/>
</dbReference>
<dbReference type="Pfam" id="PF00561">
    <property type="entry name" value="Abhydrolase_1"/>
    <property type="match status" value="1"/>
</dbReference>
<accession>A0ABY5DW85</accession>
<dbReference type="Proteomes" id="UP001056035">
    <property type="component" value="Chromosome"/>
</dbReference>
<protein>
    <submittedName>
        <fullName evidence="2">Alpha/beta fold hydrolase</fullName>
    </submittedName>
</protein>
<feature type="domain" description="AB hydrolase-1" evidence="1">
    <location>
        <begin position="20"/>
        <end position="261"/>
    </location>
</feature>
<dbReference type="PANTHER" id="PTHR43798">
    <property type="entry name" value="MONOACYLGLYCEROL LIPASE"/>
    <property type="match status" value="1"/>
</dbReference>
<dbReference type="InterPro" id="IPR050266">
    <property type="entry name" value="AB_hydrolase_sf"/>
</dbReference>